<dbReference type="NCBIfam" id="TIGR01730">
    <property type="entry name" value="RND_mfp"/>
    <property type="match status" value="1"/>
</dbReference>
<sequence length="337" mass="37583">MKIKSSCVDFLLSFILLTLINLVYPATVMAASSDIFEAVAAPRVISLTGFTRPRVEMTLVSEESAMCIAVHADVGDTIGADGLFVNLDPKFINLEIAQLKSDIDRLKSDMSYYHKEADRYIKLVKKNTASQSELDLHIRYLNSAESLLRSTQLKLNVNEEHLRRYTLRAPAGWRVIKRYIEPGEWVTKGEKVAELGNFKTLLVPYALTVKELDKIDSMGGKVTLDLPDIDKSVIANLERISPDFDPESRKIDVDFKIATGDFNFRGGLRTELKIEMVDPGGAVIVPASAVVKTYDDYFLVRPDGVRVKVLILGKMEDGKLRASSRAVKAGQKFLLKP</sequence>
<dbReference type="PANTHER" id="PTHR30469:SF15">
    <property type="entry name" value="HLYD FAMILY OF SECRETION PROTEINS"/>
    <property type="match status" value="1"/>
</dbReference>
<comment type="similarity">
    <text evidence="1">Belongs to the membrane fusion protein (MFP) (TC 8.A.1) family.</text>
</comment>
<dbReference type="InterPro" id="IPR006143">
    <property type="entry name" value="RND_pump_MFP"/>
</dbReference>
<dbReference type="STRING" id="1519643.SAMN06295933_2398"/>
<dbReference type="GO" id="GO:0015562">
    <property type="term" value="F:efflux transmembrane transporter activity"/>
    <property type="evidence" value="ECO:0007669"/>
    <property type="project" value="TreeGrafter"/>
</dbReference>
<dbReference type="PANTHER" id="PTHR30469">
    <property type="entry name" value="MULTIDRUG RESISTANCE PROTEIN MDTA"/>
    <property type="match status" value="1"/>
</dbReference>
<dbReference type="Gene3D" id="2.40.30.170">
    <property type="match status" value="1"/>
</dbReference>
<evidence type="ECO:0000256" key="1">
    <source>
        <dbReference type="ARBA" id="ARBA00009477"/>
    </source>
</evidence>
<dbReference type="Proteomes" id="UP000192906">
    <property type="component" value="Unassembled WGS sequence"/>
</dbReference>
<dbReference type="Gene3D" id="1.10.287.470">
    <property type="entry name" value="Helix hairpin bin"/>
    <property type="match status" value="1"/>
</dbReference>
<evidence type="ECO:0000313" key="3">
    <source>
        <dbReference type="Proteomes" id="UP000192906"/>
    </source>
</evidence>
<protein>
    <submittedName>
        <fullName evidence="2">RND family efflux transporter, MFP subunit</fullName>
    </submittedName>
</protein>
<keyword evidence="3" id="KW-1185">Reference proteome</keyword>
<evidence type="ECO:0000313" key="2">
    <source>
        <dbReference type="EMBL" id="SMF24776.1"/>
    </source>
</evidence>
<dbReference type="AlphaFoldDB" id="A0A1X7DZN3"/>
<accession>A0A1X7DZN3</accession>
<dbReference type="OrthoDB" id="5450597at2"/>
<organism evidence="2 3">
    <name type="scientific">Desulfovibrio gilichinskyi</name>
    <dbReference type="NCBI Taxonomy" id="1519643"/>
    <lineage>
        <taxon>Bacteria</taxon>
        <taxon>Pseudomonadati</taxon>
        <taxon>Thermodesulfobacteriota</taxon>
        <taxon>Desulfovibrionia</taxon>
        <taxon>Desulfovibrionales</taxon>
        <taxon>Desulfovibrionaceae</taxon>
        <taxon>Desulfovibrio</taxon>
    </lineage>
</organism>
<dbReference type="GO" id="GO:1990281">
    <property type="term" value="C:efflux pump complex"/>
    <property type="evidence" value="ECO:0007669"/>
    <property type="project" value="TreeGrafter"/>
</dbReference>
<dbReference type="EMBL" id="FWZU01000004">
    <property type="protein sequence ID" value="SMF24776.1"/>
    <property type="molecule type" value="Genomic_DNA"/>
</dbReference>
<proteinExistence type="inferred from homology"/>
<dbReference type="RefSeq" id="WP_085102512.1">
    <property type="nucleotide sequence ID" value="NZ_FWZU01000004.1"/>
</dbReference>
<reference evidence="3" key="1">
    <citation type="submission" date="2017-04" db="EMBL/GenBank/DDBJ databases">
        <authorList>
            <person name="Varghese N."/>
            <person name="Submissions S."/>
        </authorList>
    </citation>
    <scope>NUCLEOTIDE SEQUENCE [LARGE SCALE GENOMIC DNA]</scope>
    <source>
        <strain evidence="3">K3S</strain>
    </source>
</reference>
<name>A0A1X7DZN3_9BACT</name>
<dbReference type="Gene3D" id="2.40.50.100">
    <property type="match status" value="1"/>
</dbReference>
<dbReference type="SUPFAM" id="SSF111369">
    <property type="entry name" value="HlyD-like secretion proteins"/>
    <property type="match status" value="1"/>
</dbReference>
<gene>
    <name evidence="2" type="ORF">SAMN06295933_2398</name>
</gene>